<gene>
    <name evidence="1" type="ORF">EOD43_17590</name>
</gene>
<dbReference type="OrthoDB" id="9966910at2"/>
<protein>
    <submittedName>
        <fullName evidence="1">Uncharacterized protein</fullName>
    </submittedName>
</protein>
<evidence type="ECO:0000313" key="2">
    <source>
        <dbReference type="Proteomes" id="UP000282971"/>
    </source>
</evidence>
<organism evidence="1 2">
    <name type="scientific">Sphingomonas crocodyli</name>
    <dbReference type="NCBI Taxonomy" id="1979270"/>
    <lineage>
        <taxon>Bacteria</taxon>
        <taxon>Pseudomonadati</taxon>
        <taxon>Pseudomonadota</taxon>
        <taxon>Alphaproteobacteria</taxon>
        <taxon>Sphingomonadales</taxon>
        <taxon>Sphingomonadaceae</taxon>
        <taxon>Sphingomonas</taxon>
    </lineage>
</organism>
<reference evidence="1 2" key="1">
    <citation type="submission" date="2019-01" db="EMBL/GenBank/DDBJ databases">
        <authorList>
            <person name="Chen W.-M."/>
        </authorList>
    </citation>
    <scope>NUCLEOTIDE SEQUENCE [LARGE SCALE GENOMIC DNA]</scope>
    <source>
        <strain evidence="1 2">CCP-7</strain>
    </source>
</reference>
<evidence type="ECO:0000313" key="1">
    <source>
        <dbReference type="EMBL" id="RVT90123.1"/>
    </source>
</evidence>
<accession>A0A437LXS7</accession>
<sequence>MSLEINDGMERIIAAFEDGWASGAMLGLREVPSALEPSLHDFWLDGFEAAIVERSIDDISLTVH</sequence>
<proteinExistence type="predicted"/>
<dbReference type="AlphaFoldDB" id="A0A437LXS7"/>
<name>A0A437LXS7_9SPHN</name>
<dbReference type="RefSeq" id="WP_127745373.1">
    <property type="nucleotide sequence ID" value="NZ_SACN01000003.1"/>
</dbReference>
<keyword evidence="2" id="KW-1185">Reference proteome</keyword>
<dbReference type="EMBL" id="SACN01000003">
    <property type="protein sequence ID" value="RVT90123.1"/>
    <property type="molecule type" value="Genomic_DNA"/>
</dbReference>
<dbReference type="Proteomes" id="UP000282971">
    <property type="component" value="Unassembled WGS sequence"/>
</dbReference>
<comment type="caution">
    <text evidence="1">The sequence shown here is derived from an EMBL/GenBank/DDBJ whole genome shotgun (WGS) entry which is preliminary data.</text>
</comment>